<evidence type="ECO:0000313" key="1">
    <source>
        <dbReference type="EMBL" id="RNA26552.1"/>
    </source>
</evidence>
<organism evidence="1 2">
    <name type="scientific">Brachionus plicatilis</name>
    <name type="common">Marine rotifer</name>
    <name type="synonym">Brachionus muelleri</name>
    <dbReference type="NCBI Taxonomy" id="10195"/>
    <lineage>
        <taxon>Eukaryota</taxon>
        <taxon>Metazoa</taxon>
        <taxon>Spiralia</taxon>
        <taxon>Gnathifera</taxon>
        <taxon>Rotifera</taxon>
        <taxon>Eurotatoria</taxon>
        <taxon>Monogononta</taxon>
        <taxon>Pseudotrocha</taxon>
        <taxon>Ploima</taxon>
        <taxon>Brachionidae</taxon>
        <taxon>Brachionus</taxon>
    </lineage>
</organism>
<dbReference type="Proteomes" id="UP000276133">
    <property type="component" value="Unassembled WGS sequence"/>
</dbReference>
<comment type="caution">
    <text evidence="1">The sequence shown here is derived from an EMBL/GenBank/DDBJ whole genome shotgun (WGS) entry which is preliminary data.</text>
</comment>
<reference evidence="1 2" key="1">
    <citation type="journal article" date="2018" name="Sci. Rep.">
        <title>Genomic signatures of local adaptation to the degree of environmental predictability in rotifers.</title>
        <authorList>
            <person name="Franch-Gras L."/>
            <person name="Hahn C."/>
            <person name="Garcia-Roger E.M."/>
            <person name="Carmona M.J."/>
            <person name="Serra M."/>
            <person name="Gomez A."/>
        </authorList>
    </citation>
    <scope>NUCLEOTIDE SEQUENCE [LARGE SCALE GENOMIC DNA]</scope>
    <source>
        <strain evidence="1">HYR1</strain>
    </source>
</reference>
<proteinExistence type="predicted"/>
<dbReference type="AlphaFoldDB" id="A0A3M7RST0"/>
<evidence type="ECO:0000313" key="2">
    <source>
        <dbReference type="Proteomes" id="UP000276133"/>
    </source>
</evidence>
<protein>
    <submittedName>
        <fullName evidence="1">Uncharacterized protein</fullName>
    </submittedName>
</protein>
<name>A0A3M7RST0_BRAPC</name>
<dbReference type="EMBL" id="REGN01002716">
    <property type="protein sequence ID" value="RNA26552.1"/>
    <property type="molecule type" value="Genomic_DNA"/>
</dbReference>
<keyword evidence="2" id="KW-1185">Reference proteome</keyword>
<accession>A0A3M7RST0</accession>
<gene>
    <name evidence="1" type="ORF">BpHYR1_053649</name>
</gene>
<sequence length="179" mass="21091">MVDKDSAVILHEANFNSKSLKISFLLNTVAFFHTTISVPKLSFSSKNYMEYTEMSIKPNYYCIFALRNDVAFRISIQKFASYQFYDYNFSQKIYLINFMNKKKIFKNNSIILTKLNKNQIRIDSKKNKSQKIFCICMKIVKFYPLIPTKRLSEEKKIKERKITGAISELVKSQSLKEKI</sequence>